<dbReference type="PANTHER" id="PTHR42872">
    <property type="entry name" value="PROTEIN-GLUTAMATE METHYLESTERASE/PROTEIN-GLUTAMINE GLUTAMINASE"/>
    <property type="match status" value="1"/>
</dbReference>
<comment type="catalytic activity">
    <reaction evidence="3">
        <text>[protein]-L-glutamate 5-O-methyl ester + H2O = L-glutamyl-[protein] + methanol + H(+)</text>
        <dbReference type="Rhea" id="RHEA:23236"/>
        <dbReference type="Rhea" id="RHEA-COMP:10208"/>
        <dbReference type="Rhea" id="RHEA-COMP:10311"/>
        <dbReference type="ChEBI" id="CHEBI:15377"/>
        <dbReference type="ChEBI" id="CHEBI:15378"/>
        <dbReference type="ChEBI" id="CHEBI:17790"/>
        <dbReference type="ChEBI" id="CHEBI:29973"/>
        <dbReference type="ChEBI" id="CHEBI:82795"/>
        <dbReference type="EC" id="3.1.1.61"/>
    </reaction>
</comment>
<comment type="caution">
    <text evidence="5">The sequence shown here is derived from an EMBL/GenBank/DDBJ whole genome shotgun (WGS) entry which is preliminary data.</text>
</comment>
<dbReference type="Gene3D" id="3.40.50.180">
    <property type="entry name" value="Methylesterase CheB, C-terminal domain"/>
    <property type="match status" value="1"/>
</dbReference>
<keyword evidence="1" id="KW-0378">Hydrolase</keyword>
<reference evidence="5 6" key="2">
    <citation type="submission" date="2024-01" db="EMBL/GenBank/DDBJ databases">
        <authorList>
            <person name="Xie X."/>
        </authorList>
    </citation>
    <scope>NUCLEOTIDE SEQUENCE [LARGE SCALE GENOMIC DNA]</scope>
    <source>
        <strain evidence="5">SCUT-1</strain>
    </source>
</reference>
<evidence type="ECO:0000259" key="4">
    <source>
        <dbReference type="Pfam" id="PF01339"/>
    </source>
</evidence>
<evidence type="ECO:0000313" key="6">
    <source>
        <dbReference type="Proteomes" id="UP001308005"/>
    </source>
</evidence>
<proteinExistence type="predicted"/>
<evidence type="ECO:0000313" key="5">
    <source>
        <dbReference type="EMBL" id="MEB4590232.1"/>
    </source>
</evidence>
<dbReference type="PANTHER" id="PTHR42872:SF6">
    <property type="entry name" value="PROTEIN-GLUTAMATE METHYLESTERASE_PROTEIN-GLUTAMINE GLUTAMINASE"/>
    <property type="match status" value="1"/>
</dbReference>
<evidence type="ECO:0000256" key="3">
    <source>
        <dbReference type="ARBA" id="ARBA00048267"/>
    </source>
</evidence>
<dbReference type="EMBL" id="JAYMYJ010000039">
    <property type="protein sequence ID" value="MEB4590232.1"/>
    <property type="molecule type" value="Genomic_DNA"/>
</dbReference>
<name>A0ABU6CTS6_9GAMM</name>
<gene>
    <name evidence="5" type="ORF">VSS37_04520</name>
</gene>
<sequence>MPAYRRWVSRQHPPIASEKQITSADGGGWQLSTTIPPIAIRAKKALHEATTSKKESNNAAKGFPIVAIGASAGGVEVLKKFFNAMPAQSGIAFVVIVHLDPAHISYLPELLGQQTTMPVTQV</sequence>
<organism evidence="5 6">
    <name type="scientific">Candidatus Thiothrix phosphatis</name>
    <dbReference type="NCBI Taxonomy" id="3112415"/>
    <lineage>
        <taxon>Bacteria</taxon>
        <taxon>Pseudomonadati</taxon>
        <taxon>Pseudomonadota</taxon>
        <taxon>Gammaproteobacteria</taxon>
        <taxon>Thiotrichales</taxon>
        <taxon>Thiotrichaceae</taxon>
        <taxon>Thiothrix</taxon>
    </lineage>
</organism>
<keyword evidence="6" id="KW-1185">Reference proteome</keyword>
<dbReference type="InterPro" id="IPR035909">
    <property type="entry name" value="CheB_C"/>
</dbReference>
<accession>A0ABU6CTS6</accession>
<evidence type="ECO:0000256" key="2">
    <source>
        <dbReference type="ARBA" id="ARBA00039140"/>
    </source>
</evidence>
<dbReference type="Pfam" id="PF01339">
    <property type="entry name" value="CheB_methylest"/>
    <property type="match status" value="1"/>
</dbReference>
<dbReference type="Proteomes" id="UP001308005">
    <property type="component" value="Unassembled WGS sequence"/>
</dbReference>
<evidence type="ECO:0000256" key="1">
    <source>
        <dbReference type="ARBA" id="ARBA00022801"/>
    </source>
</evidence>
<dbReference type="EC" id="3.1.1.61" evidence="2"/>
<dbReference type="RefSeq" id="WP_324693498.1">
    <property type="nucleotide sequence ID" value="NZ_JAYMYJ010000039.1"/>
</dbReference>
<reference evidence="6" key="1">
    <citation type="submission" date="2023-07" db="EMBL/GenBank/DDBJ databases">
        <title>The carbon used by Thiothrix.</title>
        <authorList>
            <person name="Chen L."/>
        </authorList>
    </citation>
    <scope>NUCLEOTIDE SEQUENCE [LARGE SCALE GENOMIC DNA]</scope>
</reference>
<protein>
    <recommendedName>
        <fullName evidence="2">protein-glutamate methylesterase</fullName>
        <ecNumber evidence="2">3.1.1.61</ecNumber>
    </recommendedName>
</protein>
<dbReference type="InterPro" id="IPR000673">
    <property type="entry name" value="Sig_transdc_resp-reg_Me-estase"/>
</dbReference>
<dbReference type="SUPFAM" id="SSF52738">
    <property type="entry name" value="Methylesterase CheB, C-terminal domain"/>
    <property type="match status" value="1"/>
</dbReference>
<feature type="domain" description="CheB-type methylesterase" evidence="4">
    <location>
        <begin position="66"/>
        <end position="121"/>
    </location>
</feature>